<dbReference type="Gene3D" id="2.40.160.200">
    <property type="entry name" value="LURP1-related"/>
    <property type="match status" value="1"/>
</dbReference>
<gene>
    <name evidence="2" type="ORF">CspeluHIS016_0100340</name>
</gene>
<dbReference type="Pfam" id="PF04525">
    <property type="entry name" value="LOR"/>
    <property type="match status" value="1"/>
</dbReference>
<name>A0AAD3TM91_9TREE</name>
<evidence type="ECO:0000256" key="1">
    <source>
        <dbReference type="ARBA" id="ARBA00005437"/>
    </source>
</evidence>
<dbReference type="EMBL" id="BTCM01000001">
    <property type="protein sequence ID" value="GMK53448.1"/>
    <property type="molecule type" value="Genomic_DNA"/>
</dbReference>
<reference evidence="2" key="2">
    <citation type="submission" date="2023-06" db="EMBL/GenBank/DDBJ databases">
        <authorList>
            <person name="Kobayashi Y."/>
            <person name="Kayamori A."/>
            <person name="Aoki K."/>
            <person name="Shiwa Y."/>
            <person name="Fujita N."/>
            <person name="Sugita T."/>
            <person name="Iwasaki W."/>
            <person name="Tanaka N."/>
            <person name="Takashima M."/>
        </authorList>
    </citation>
    <scope>NUCLEOTIDE SEQUENCE</scope>
    <source>
        <strain evidence="2">HIS016</strain>
    </source>
</reference>
<comment type="similarity">
    <text evidence="1">Belongs to the LOR family.</text>
</comment>
<dbReference type="InterPro" id="IPR007612">
    <property type="entry name" value="LOR"/>
</dbReference>
<comment type="caution">
    <text evidence="2">The sequence shown here is derived from an EMBL/GenBank/DDBJ whole genome shotgun (WGS) entry which is preliminary data.</text>
</comment>
<sequence>MLPNTLTALLQMLPMLPRPLGSGTYAANETTLVLKRGALSSDSDAMIMDTAGIPRLLLVRRRALYDRYRASSPLSAGPTPDITDATGTVLYSLTENHLTFGRGIVGSDRARALRLYVRRVWGDAKAIAATVEHNGTTHSIQLQGCMDSATLILEDGSPVARLRTYCKDFGAPRGSICLTIAPGVDIALAAVLALAFDECSWY</sequence>
<evidence type="ECO:0008006" key="4">
    <source>
        <dbReference type="Google" id="ProtNLM"/>
    </source>
</evidence>
<evidence type="ECO:0000313" key="2">
    <source>
        <dbReference type="EMBL" id="GMK53448.1"/>
    </source>
</evidence>
<dbReference type="InterPro" id="IPR025659">
    <property type="entry name" value="Tubby-like_C"/>
</dbReference>
<proteinExistence type="inferred from homology"/>
<dbReference type="SUPFAM" id="SSF54518">
    <property type="entry name" value="Tubby C-terminal domain-like"/>
    <property type="match status" value="1"/>
</dbReference>
<accession>A0AAD3TM91</accession>
<evidence type="ECO:0000313" key="3">
    <source>
        <dbReference type="Proteomes" id="UP001222932"/>
    </source>
</evidence>
<reference evidence="2" key="1">
    <citation type="journal article" date="2023" name="BMC Genomics">
        <title>Chromosome-level genome assemblies of Cutaneotrichosporon spp. (Trichosporonales, Basidiomycota) reveal imbalanced evolution between nucleotide sequences and chromosome synteny.</title>
        <authorList>
            <person name="Kobayashi Y."/>
            <person name="Kayamori A."/>
            <person name="Aoki K."/>
            <person name="Shiwa Y."/>
            <person name="Matsutani M."/>
            <person name="Fujita N."/>
            <person name="Sugita T."/>
            <person name="Iwasaki W."/>
            <person name="Tanaka N."/>
            <person name="Takashima M."/>
        </authorList>
    </citation>
    <scope>NUCLEOTIDE SEQUENCE</scope>
    <source>
        <strain evidence="2">HIS016</strain>
    </source>
</reference>
<protein>
    <recommendedName>
        <fullName evidence="4">Tubby C-terminal-like domain-containing protein</fullName>
    </recommendedName>
</protein>
<organism evidence="2 3">
    <name type="scientific">Cutaneotrichosporon spelunceum</name>
    <dbReference type="NCBI Taxonomy" id="1672016"/>
    <lineage>
        <taxon>Eukaryota</taxon>
        <taxon>Fungi</taxon>
        <taxon>Dikarya</taxon>
        <taxon>Basidiomycota</taxon>
        <taxon>Agaricomycotina</taxon>
        <taxon>Tremellomycetes</taxon>
        <taxon>Trichosporonales</taxon>
        <taxon>Trichosporonaceae</taxon>
        <taxon>Cutaneotrichosporon</taxon>
    </lineage>
</organism>
<dbReference type="AlphaFoldDB" id="A0AAD3TM91"/>
<dbReference type="InterPro" id="IPR038595">
    <property type="entry name" value="LOR_sf"/>
</dbReference>
<keyword evidence="3" id="KW-1185">Reference proteome</keyword>
<dbReference type="Proteomes" id="UP001222932">
    <property type="component" value="Unassembled WGS sequence"/>
</dbReference>